<dbReference type="RefSeq" id="WP_191830001.1">
    <property type="nucleotide sequence ID" value="NZ_JACYHB010000015.1"/>
</dbReference>
<accession>A0A927J200</accession>
<name>A0A927J200_9MICO</name>
<proteinExistence type="predicted"/>
<organism evidence="1 2">
    <name type="scientific">Cellulosimicrobium arenosum</name>
    <dbReference type="NCBI Taxonomy" id="2708133"/>
    <lineage>
        <taxon>Bacteria</taxon>
        <taxon>Bacillati</taxon>
        <taxon>Actinomycetota</taxon>
        <taxon>Actinomycetes</taxon>
        <taxon>Micrococcales</taxon>
        <taxon>Promicromonosporaceae</taxon>
        <taxon>Cellulosimicrobium</taxon>
    </lineage>
</organism>
<protein>
    <submittedName>
        <fullName evidence="1">YdeI/OmpD-associated family protein</fullName>
    </submittedName>
</protein>
<keyword evidence="2" id="KW-1185">Reference proteome</keyword>
<reference evidence="1" key="1">
    <citation type="journal article" date="2018" name="Curr. Microbiol.">
        <title>Cellulosimicrobium arenosum sp. nov., Isolated from Marine Sediment Sand.</title>
        <authorList>
            <person name="Oh M."/>
            <person name="Kim J.H."/>
            <person name="Yoon J.H."/>
            <person name="Schumann P."/>
            <person name="Kim W."/>
        </authorList>
    </citation>
    <scope>NUCLEOTIDE SEQUENCE</scope>
    <source>
        <strain evidence="1">KCTC 49039</strain>
    </source>
</reference>
<sequence>MTVEPLTTYRDEPAFQAEDPGQWRSWLAAHHDDPSPGVWLVTWRRGSGHHVPGYEPWIEEALAFGWIDGQASVVDDGRHALWFTRRRRGSRWTRLSKERVARVEADGRMTDAGRAVVDAAKADGSWTRHDDAEALVVPDDLATALADRPCAREKFDAFTPGARRAILGWIVEARRPETRARRVAETAELAEQGVPAHQPRR</sequence>
<evidence type="ECO:0000313" key="2">
    <source>
        <dbReference type="Proteomes" id="UP000610846"/>
    </source>
</evidence>
<gene>
    <name evidence="1" type="ORF">IF651_15320</name>
</gene>
<reference evidence="1" key="2">
    <citation type="submission" date="2020-09" db="EMBL/GenBank/DDBJ databases">
        <authorList>
            <person name="Yu Y."/>
        </authorList>
    </citation>
    <scope>NUCLEOTIDE SEQUENCE</scope>
    <source>
        <strain evidence="1">KCTC 49039</strain>
    </source>
</reference>
<comment type="caution">
    <text evidence="1">The sequence shown here is derived from an EMBL/GenBank/DDBJ whole genome shotgun (WGS) entry which is preliminary data.</text>
</comment>
<dbReference type="Pfam" id="PF13376">
    <property type="entry name" value="OmdA"/>
    <property type="match status" value="1"/>
</dbReference>
<evidence type="ECO:0000313" key="1">
    <source>
        <dbReference type="EMBL" id="MBD8080423.1"/>
    </source>
</evidence>
<dbReference type="AlphaFoldDB" id="A0A927J200"/>
<dbReference type="Proteomes" id="UP000610846">
    <property type="component" value="Unassembled WGS sequence"/>
</dbReference>
<dbReference type="EMBL" id="JACYHB010000015">
    <property type="protein sequence ID" value="MBD8080423.1"/>
    <property type="molecule type" value="Genomic_DNA"/>
</dbReference>